<gene>
    <name evidence="1" type="ORF">SCLCIDRAFT_97784</name>
</gene>
<dbReference type="OrthoDB" id="119257at2759"/>
<evidence type="ECO:0000313" key="1">
    <source>
        <dbReference type="EMBL" id="KIM69843.1"/>
    </source>
</evidence>
<dbReference type="InParanoid" id="A0A0C3A812"/>
<keyword evidence="2" id="KW-1185">Reference proteome</keyword>
<name>A0A0C3A812_9AGAM</name>
<proteinExistence type="predicted"/>
<organism evidence="1 2">
    <name type="scientific">Scleroderma citrinum Foug A</name>
    <dbReference type="NCBI Taxonomy" id="1036808"/>
    <lineage>
        <taxon>Eukaryota</taxon>
        <taxon>Fungi</taxon>
        <taxon>Dikarya</taxon>
        <taxon>Basidiomycota</taxon>
        <taxon>Agaricomycotina</taxon>
        <taxon>Agaricomycetes</taxon>
        <taxon>Agaricomycetidae</taxon>
        <taxon>Boletales</taxon>
        <taxon>Sclerodermatineae</taxon>
        <taxon>Sclerodermataceae</taxon>
        <taxon>Scleroderma</taxon>
    </lineage>
</organism>
<reference evidence="1 2" key="1">
    <citation type="submission" date="2014-04" db="EMBL/GenBank/DDBJ databases">
        <authorList>
            <consortium name="DOE Joint Genome Institute"/>
            <person name="Kuo A."/>
            <person name="Kohler A."/>
            <person name="Nagy L.G."/>
            <person name="Floudas D."/>
            <person name="Copeland A."/>
            <person name="Barry K.W."/>
            <person name="Cichocki N."/>
            <person name="Veneault-Fourrey C."/>
            <person name="LaButti K."/>
            <person name="Lindquist E.A."/>
            <person name="Lipzen A."/>
            <person name="Lundell T."/>
            <person name="Morin E."/>
            <person name="Murat C."/>
            <person name="Sun H."/>
            <person name="Tunlid A."/>
            <person name="Henrissat B."/>
            <person name="Grigoriev I.V."/>
            <person name="Hibbett D.S."/>
            <person name="Martin F."/>
            <person name="Nordberg H.P."/>
            <person name="Cantor M.N."/>
            <person name="Hua S.X."/>
        </authorList>
    </citation>
    <scope>NUCLEOTIDE SEQUENCE [LARGE SCALE GENOMIC DNA]</scope>
    <source>
        <strain evidence="1 2">Foug A</strain>
    </source>
</reference>
<accession>A0A0C3A812</accession>
<protein>
    <submittedName>
        <fullName evidence="1">Uncharacterized protein</fullName>
    </submittedName>
</protein>
<dbReference type="Pfam" id="PF14223">
    <property type="entry name" value="Retrotran_gag_2"/>
    <property type="match status" value="1"/>
</dbReference>
<feature type="non-terminal residue" evidence="1">
    <location>
        <position position="184"/>
    </location>
</feature>
<feature type="non-terminal residue" evidence="1">
    <location>
        <position position="1"/>
    </location>
</feature>
<dbReference type="Proteomes" id="UP000053989">
    <property type="component" value="Unassembled WGS sequence"/>
</dbReference>
<dbReference type="HOGENOM" id="CLU_048314_1_1_1"/>
<dbReference type="AlphaFoldDB" id="A0A0C3A812"/>
<dbReference type="EMBL" id="KN822006">
    <property type="protein sequence ID" value="KIM69843.1"/>
    <property type="molecule type" value="Genomic_DNA"/>
</dbReference>
<sequence length="184" mass="20207">QIILALGHEGVYNHVSDGTDPTDFTELASHLPTPADPDAPTSGELKLIQDWLKDDAIAKDIICHQLSPAILQLVPQEQSSTAHDAQQLLHSHLNHIDLGSQYLVWEKILGLQMKDAKDAQHYLGEHDSLHWELIRMQVTYTDSEAIFNLLKGLPRTGTWPAFKLVLQTSISSSAAGISLSTSAS</sequence>
<reference evidence="2" key="2">
    <citation type="submission" date="2015-01" db="EMBL/GenBank/DDBJ databases">
        <title>Evolutionary Origins and Diversification of the Mycorrhizal Mutualists.</title>
        <authorList>
            <consortium name="DOE Joint Genome Institute"/>
            <consortium name="Mycorrhizal Genomics Consortium"/>
            <person name="Kohler A."/>
            <person name="Kuo A."/>
            <person name="Nagy L.G."/>
            <person name="Floudas D."/>
            <person name="Copeland A."/>
            <person name="Barry K.W."/>
            <person name="Cichocki N."/>
            <person name="Veneault-Fourrey C."/>
            <person name="LaButti K."/>
            <person name="Lindquist E.A."/>
            <person name="Lipzen A."/>
            <person name="Lundell T."/>
            <person name="Morin E."/>
            <person name="Murat C."/>
            <person name="Riley R."/>
            <person name="Ohm R."/>
            <person name="Sun H."/>
            <person name="Tunlid A."/>
            <person name="Henrissat B."/>
            <person name="Grigoriev I.V."/>
            <person name="Hibbett D.S."/>
            <person name="Martin F."/>
        </authorList>
    </citation>
    <scope>NUCLEOTIDE SEQUENCE [LARGE SCALE GENOMIC DNA]</scope>
    <source>
        <strain evidence="2">Foug A</strain>
    </source>
</reference>
<dbReference type="STRING" id="1036808.A0A0C3A812"/>
<evidence type="ECO:0000313" key="2">
    <source>
        <dbReference type="Proteomes" id="UP000053989"/>
    </source>
</evidence>